<keyword evidence="3" id="KW-1185">Reference proteome</keyword>
<gene>
    <name evidence="2" type="primary">jg15925</name>
    <name evidence="2" type="ORF">PAEG_LOCUS20966</name>
</gene>
<organism evidence="2 3">
    <name type="scientific">Pararge aegeria aegeria</name>
    <dbReference type="NCBI Taxonomy" id="348720"/>
    <lineage>
        <taxon>Eukaryota</taxon>
        <taxon>Metazoa</taxon>
        <taxon>Ecdysozoa</taxon>
        <taxon>Arthropoda</taxon>
        <taxon>Hexapoda</taxon>
        <taxon>Insecta</taxon>
        <taxon>Pterygota</taxon>
        <taxon>Neoptera</taxon>
        <taxon>Endopterygota</taxon>
        <taxon>Lepidoptera</taxon>
        <taxon>Glossata</taxon>
        <taxon>Ditrysia</taxon>
        <taxon>Papilionoidea</taxon>
        <taxon>Nymphalidae</taxon>
        <taxon>Satyrinae</taxon>
        <taxon>Satyrini</taxon>
        <taxon>Parargina</taxon>
        <taxon>Pararge</taxon>
    </lineage>
</organism>
<name>A0A8S4S4U8_9NEOP</name>
<dbReference type="Proteomes" id="UP000838756">
    <property type="component" value="Unassembled WGS sequence"/>
</dbReference>
<sequence length="357" mass="38950">MSFCKCTTKWPDPIKGLAYLDNPVESGFPGHWLPINLIKRIMETRARTLEPNVDKFVKLFHVAASKKPLSLHQTNKKNVENTHDVMSTKSIVNMSTSKILETVTSKMKEIVPKIAFVESLITEFTTKNKNFVHNGENTTAIHLSTSTHLVTTELLTKVSSPRGANPEESSEVVDLNTPAELHKDAVLAVPHTFQLSSLEGKPTNMLSTLSFYETVTSSANPNPTTSTVSISTIPYTTIDFTTNSTEFMSTSESVTSMMESTISFTEDTTSKTEFTITTTEPTTRSTESITSTNESTTSTSESTTSSTESSISTTESTTSSTASIISTTETTMKSTTVLTTLTSPTTTKTMETGNPFY</sequence>
<proteinExistence type="predicted"/>
<feature type="region of interest" description="Disordered" evidence="1">
    <location>
        <begin position="273"/>
        <end position="357"/>
    </location>
</feature>
<evidence type="ECO:0000256" key="1">
    <source>
        <dbReference type="SAM" id="MobiDB-lite"/>
    </source>
</evidence>
<protein>
    <submittedName>
        <fullName evidence="2">Jg15925 protein</fullName>
    </submittedName>
</protein>
<evidence type="ECO:0000313" key="2">
    <source>
        <dbReference type="EMBL" id="CAH2245087.1"/>
    </source>
</evidence>
<dbReference type="OrthoDB" id="7491508at2759"/>
<comment type="caution">
    <text evidence="2">The sequence shown here is derived from an EMBL/GenBank/DDBJ whole genome shotgun (WGS) entry which is preliminary data.</text>
</comment>
<accession>A0A8S4S4U8</accession>
<reference evidence="2" key="1">
    <citation type="submission" date="2022-03" db="EMBL/GenBank/DDBJ databases">
        <authorList>
            <person name="Lindestad O."/>
        </authorList>
    </citation>
    <scope>NUCLEOTIDE SEQUENCE</scope>
</reference>
<dbReference type="AlphaFoldDB" id="A0A8S4S4U8"/>
<dbReference type="EMBL" id="CAKXAJ010025889">
    <property type="protein sequence ID" value="CAH2245087.1"/>
    <property type="molecule type" value="Genomic_DNA"/>
</dbReference>
<evidence type="ECO:0000313" key="3">
    <source>
        <dbReference type="Proteomes" id="UP000838756"/>
    </source>
</evidence>